<dbReference type="OrthoDB" id="3513892at2759"/>
<proteinExistence type="predicted"/>
<dbReference type="PANTHER" id="PTHR35910:SF6">
    <property type="entry name" value="2EXR DOMAIN-CONTAINING PROTEIN"/>
    <property type="match status" value="1"/>
</dbReference>
<name>W9CL50_SCLBF</name>
<organism evidence="2 3">
    <name type="scientific">Sclerotinia borealis (strain F-4128)</name>
    <dbReference type="NCBI Taxonomy" id="1432307"/>
    <lineage>
        <taxon>Eukaryota</taxon>
        <taxon>Fungi</taxon>
        <taxon>Dikarya</taxon>
        <taxon>Ascomycota</taxon>
        <taxon>Pezizomycotina</taxon>
        <taxon>Leotiomycetes</taxon>
        <taxon>Helotiales</taxon>
        <taxon>Sclerotiniaceae</taxon>
        <taxon>Sclerotinia</taxon>
    </lineage>
</organism>
<keyword evidence="3" id="KW-1185">Reference proteome</keyword>
<dbReference type="AlphaFoldDB" id="W9CL50"/>
<feature type="domain" description="2EXR" evidence="1">
    <location>
        <begin position="8"/>
        <end position="89"/>
    </location>
</feature>
<dbReference type="HOGENOM" id="CLU_1267138_0_0_1"/>
<accession>W9CL50</accession>
<evidence type="ECO:0000313" key="2">
    <source>
        <dbReference type="EMBL" id="ESZ95240.1"/>
    </source>
</evidence>
<dbReference type="Proteomes" id="UP000019487">
    <property type="component" value="Unassembled WGS sequence"/>
</dbReference>
<gene>
    <name evidence="2" type="ORF">SBOR_4352</name>
</gene>
<evidence type="ECO:0000259" key="1">
    <source>
        <dbReference type="Pfam" id="PF20150"/>
    </source>
</evidence>
<dbReference type="PANTHER" id="PTHR35910">
    <property type="entry name" value="2EXR DOMAIN-CONTAINING PROTEIN"/>
    <property type="match status" value="1"/>
</dbReference>
<reference evidence="2 3" key="1">
    <citation type="journal article" date="2014" name="Genome Announc.">
        <title>Draft genome sequence of Sclerotinia borealis, a psychrophilic plant pathogenic fungus.</title>
        <authorList>
            <person name="Mardanov A.V."/>
            <person name="Beletsky A.V."/>
            <person name="Kadnikov V.V."/>
            <person name="Ignatov A.N."/>
            <person name="Ravin N.V."/>
        </authorList>
    </citation>
    <scope>NUCLEOTIDE SEQUENCE [LARGE SCALE GENOMIC DNA]</scope>
    <source>
        <strain evidence="3">F-4157</strain>
    </source>
</reference>
<protein>
    <recommendedName>
        <fullName evidence="1">2EXR domain-containing protein</fullName>
    </recommendedName>
</protein>
<comment type="caution">
    <text evidence="2">The sequence shown here is derived from an EMBL/GenBank/DDBJ whole genome shotgun (WGS) entry which is preliminary data.</text>
</comment>
<evidence type="ECO:0000313" key="3">
    <source>
        <dbReference type="Proteomes" id="UP000019487"/>
    </source>
</evidence>
<sequence length="227" mass="26707">MSTITTTPSFLKLPSELRLKIWSNLLPGPRTLPIRYSRANNTYFTTFPPSVLLSISSETRTLFLEHYVLLRLNSSYDSTIYINFSLDTLCFDHEDCSPAGDLAMDFKNCVQRDLIQRVDIDAHLWEILRLFRFDDLSEIKYLRGLRNLSLFLKSHEEDFHLYYGEGYERSQLLRERDLLDGRMLFEGQTTNKDRAQCHLYVELVTRGLEHGDEEWINGRPSVQMWII</sequence>
<dbReference type="InterPro" id="IPR045518">
    <property type="entry name" value="2EXR"/>
</dbReference>
<dbReference type="EMBL" id="AYSA01000197">
    <property type="protein sequence ID" value="ESZ95240.1"/>
    <property type="molecule type" value="Genomic_DNA"/>
</dbReference>
<dbReference type="Pfam" id="PF20150">
    <property type="entry name" value="2EXR"/>
    <property type="match status" value="1"/>
</dbReference>